<sequence>MNYKFDFGILFNYGDYLAGGVWYAIVIAFPSILIATVVGMILAAMHLSPVRILRVVGAAYVDVFRTLPVVVLLIWIHYVLPILTGLSLSSTESSILALSMNGSALACEAFRGGLQAIPGTQRQAAWSLGLSKFDILRYVIIPQGFFSTLPALTNVHITIIKNVTVTVLIAVPEVMFRAQELTVQFFRPLELYTGAAVIYVALILSFTLAMRRLERLRKWESV</sequence>
<comment type="similarity">
    <text evidence="3">Belongs to the binding-protein-dependent transport system permease family. HisMQ subfamily.</text>
</comment>
<dbReference type="InterPro" id="IPR000515">
    <property type="entry name" value="MetI-like"/>
</dbReference>
<reference evidence="12 13" key="1">
    <citation type="submission" date="2017-03" db="EMBL/GenBank/DDBJ databases">
        <authorList>
            <person name="Afonso C.L."/>
            <person name="Miller P.J."/>
            <person name="Scott M.A."/>
            <person name="Spackman E."/>
            <person name="Goraichik I."/>
            <person name="Dimitrov K.M."/>
            <person name="Suarez D.L."/>
            <person name="Swayne D.E."/>
        </authorList>
    </citation>
    <scope>NUCLEOTIDE SEQUENCE [LARGE SCALE GENOMIC DNA]</scope>
    <source>
        <strain evidence="12 13">CECT 7691</strain>
    </source>
</reference>
<name>A0A1Y5U2K3_9PROT</name>
<evidence type="ECO:0000256" key="8">
    <source>
        <dbReference type="ARBA" id="ARBA00022989"/>
    </source>
</evidence>
<dbReference type="InterPro" id="IPR010065">
    <property type="entry name" value="AA_ABC_transptr_permease_3TM"/>
</dbReference>
<dbReference type="EMBL" id="FWFR01000004">
    <property type="protein sequence ID" value="SLN75282.1"/>
    <property type="molecule type" value="Genomic_DNA"/>
</dbReference>
<keyword evidence="4 10" id="KW-0813">Transport</keyword>
<dbReference type="Pfam" id="PF00528">
    <property type="entry name" value="BPD_transp_1"/>
    <property type="match status" value="1"/>
</dbReference>
<comment type="function">
    <text evidence="1">Part of the binding-protein-dependent transport system for glutamine; probably responsible for the translocation of the substrate across the membrane.</text>
</comment>
<dbReference type="AlphaFoldDB" id="A0A1Y5U2K3"/>
<accession>A0A1Y5U2K3</accession>
<keyword evidence="8 10" id="KW-1133">Transmembrane helix</keyword>
<dbReference type="PANTHER" id="PTHR30614">
    <property type="entry name" value="MEMBRANE COMPONENT OF AMINO ACID ABC TRANSPORTER"/>
    <property type="match status" value="1"/>
</dbReference>
<comment type="subcellular location">
    <subcellularLocation>
        <location evidence="2">Cell inner membrane</location>
        <topology evidence="2">Multi-pass membrane protein</topology>
    </subcellularLocation>
    <subcellularLocation>
        <location evidence="10">Cell membrane</location>
        <topology evidence="10">Multi-pass membrane protein</topology>
    </subcellularLocation>
</comment>
<dbReference type="GO" id="GO:0043190">
    <property type="term" value="C:ATP-binding cassette (ABC) transporter complex"/>
    <property type="evidence" value="ECO:0007669"/>
    <property type="project" value="InterPro"/>
</dbReference>
<dbReference type="NCBIfam" id="TIGR01726">
    <property type="entry name" value="HEQRo_perm_3TM"/>
    <property type="match status" value="1"/>
</dbReference>
<dbReference type="CDD" id="cd06261">
    <property type="entry name" value="TM_PBP2"/>
    <property type="match status" value="1"/>
</dbReference>
<keyword evidence="5" id="KW-1003">Cell membrane</keyword>
<dbReference type="InterPro" id="IPR043429">
    <property type="entry name" value="ArtM/GltK/GlnP/TcyL/YhdX-like"/>
</dbReference>
<organism evidence="12 13">
    <name type="scientific">Oceanibacterium hippocampi</name>
    <dbReference type="NCBI Taxonomy" id="745714"/>
    <lineage>
        <taxon>Bacteria</taxon>
        <taxon>Pseudomonadati</taxon>
        <taxon>Pseudomonadota</taxon>
        <taxon>Alphaproteobacteria</taxon>
        <taxon>Sneathiellales</taxon>
        <taxon>Sneathiellaceae</taxon>
        <taxon>Oceanibacterium</taxon>
    </lineage>
</organism>
<dbReference type="Proteomes" id="UP000193200">
    <property type="component" value="Unassembled WGS sequence"/>
</dbReference>
<dbReference type="RefSeq" id="WP_085885180.1">
    <property type="nucleotide sequence ID" value="NZ_FWFR01000004.1"/>
</dbReference>
<gene>
    <name evidence="12" type="primary">yecS_5</name>
    <name evidence="12" type="ORF">OCH7691_03832</name>
</gene>
<evidence type="ECO:0000259" key="11">
    <source>
        <dbReference type="PROSITE" id="PS50928"/>
    </source>
</evidence>
<evidence type="ECO:0000256" key="2">
    <source>
        <dbReference type="ARBA" id="ARBA00004429"/>
    </source>
</evidence>
<dbReference type="Gene3D" id="1.10.3720.10">
    <property type="entry name" value="MetI-like"/>
    <property type="match status" value="1"/>
</dbReference>
<proteinExistence type="inferred from homology"/>
<evidence type="ECO:0000256" key="9">
    <source>
        <dbReference type="ARBA" id="ARBA00023136"/>
    </source>
</evidence>
<keyword evidence="9 10" id="KW-0472">Membrane</keyword>
<evidence type="ECO:0000313" key="12">
    <source>
        <dbReference type="EMBL" id="SLN75282.1"/>
    </source>
</evidence>
<protein>
    <submittedName>
        <fullName evidence="12">Inner membrane amino-acid ABC transporter permease protein YecS</fullName>
    </submittedName>
</protein>
<evidence type="ECO:0000313" key="13">
    <source>
        <dbReference type="Proteomes" id="UP000193200"/>
    </source>
</evidence>
<evidence type="ECO:0000256" key="3">
    <source>
        <dbReference type="ARBA" id="ARBA00010072"/>
    </source>
</evidence>
<evidence type="ECO:0000256" key="1">
    <source>
        <dbReference type="ARBA" id="ARBA00003159"/>
    </source>
</evidence>
<evidence type="ECO:0000256" key="7">
    <source>
        <dbReference type="ARBA" id="ARBA00022970"/>
    </source>
</evidence>
<feature type="domain" description="ABC transmembrane type-1" evidence="11">
    <location>
        <begin position="21"/>
        <end position="210"/>
    </location>
</feature>
<feature type="transmembrane region" description="Helical" evidence="10">
    <location>
        <begin position="191"/>
        <end position="210"/>
    </location>
</feature>
<dbReference type="SUPFAM" id="SSF161098">
    <property type="entry name" value="MetI-like"/>
    <property type="match status" value="1"/>
</dbReference>
<keyword evidence="7" id="KW-0029">Amino-acid transport</keyword>
<dbReference type="GO" id="GO:0006865">
    <property type="term" value="P:amino acid transport"/>
    <property type="evidence" value="ECO:0007669"/>
    <property type="project" value="UniProtKB-KW"/>
</dbReference>
<evidence type="ECO:0000256" key="10">
    <source>
        <dbReference type="RuleBase" id="RU363032"/>
    </source>
</evidence>
<dbReference type="PROSITE" id="PS50928">
    <property type="entry name" value="ABC_TM1"/>
    <property type="match status" value="1"/>
</dbReference>
<feature type="transmembrane region" description="Helical" evidence="10">
    <location>
        <begin position="55"/>
        <end position="80"/>
    </location>
</feature>
<dbReference type="InterPro" id="IPR035906">
    <property type="entry name" value="MetI-like_sf"/>
</dbReference>
<keyword evidence="13" id="KW-1185">Reference proteome</keyword>
<evidence type="ECO:0000256" key="6">
    <source>
        <dbReference type="ARBA" id="ARBA00022692"/>
    </source>
</evidence>
<dbReference type="GO" id="GO:0022857">
    <property type="term" value="F:transmembrane transporter activity"/>
    <property type="evidence" value="ECO:0007669"/>
    <property type="project" value="InterPro"/>
</dbReference>
<feature type="transmembrane region" description="Helical" evidence="10">
    <location>
        <begin position="20"/>
        <end position="43"/>
    </location>
</feature>
<keyword evidence="6 10" id="KW-0812">Transmembrane</keyword>
<dbReference type="InParanoid" id="A0A1Y5U2K3"/>
<evidence type="ECO:0000256" key="5">
    <source>
        <dbReference type="ARBA" id="ARBA00022475"/>
    </source>
</evidence>
<dbReference type="PANTHER" id="PTHR30614:SF20">
    <property type="entry name" value="GLUTAMINE TRANSPORT SYSTEM PERMEASE PROTEIN GLNP"/>
    <property type="match status" value="1"/>
</dbReference>
<dbReference type="OrthoDB" id="7341446at2"/>
<evidence type="ECO:0000256" key="4">
    <source>
        <dbReference type="ARBA" id="ARBA00022448"/>
    </source>
</evidence>